<organism evidence="2 3">
    <name type="scientific">Morus notabilis</name>
    <dbReference type="NCBI Taxonomy" id="981085"/>
    <lineage>
        <taxon>Eukaryota</taxon>
        <taxon>Viridiplantae</taxon>
        <taxon>Streptophyta</taxon>
        <taxon>Embryophyta</taxon>
        <taxon>Tracheophyta</taxon>
        <taxon>Spermatophyta</taxon>
        <taxon>Magnoliopsida</taxon>
        <taxon>eudicotyledons</taxon>
        <taxon>Gunneridae</taxon>
        <taxon>Pentapetalae</taxon>
        <taxon>rosids</taxon>
        <taxon>fabids</taxon>
        <taxon>Rosales</taxon>
        <taxon>Moraceae</taxon>
        <taxon>Moreae</taxon>
        <taxon>Morus</taxon>
    </lineage>
</organism>
<evidence type="ECO:0000313" key="3">
    <source>
        <dbReference type="Proteomes" id="UP000030645"/>
    </source>
</evidence>
<name>W9REH4_9ROSA</name>
<gene>
    <name evidence="2" type="ORF">L484_013180</name>
</gene>
<sequence>MKNQSRVPHIDVACRYAISTVKNNSTHASPPQICHHKRVETPREHGCRSFDAPHKHQRTFEIHLPQTNQISVFIALETIQTPTSSPRKSKSPILGPKFEGQLVDGADSNPKKPKEKTKNSTLEREKTKP</sequence>
<dbReference type="AlphaFoldDB" id="W9REH4"/>
<evidence type="ECO:0000256" key="1">
    <source>
        <dbReference type="SAM" id="MobiDB-lite"/>
    </source>
</evidence>
<accession>W9REH4</accession>
<proteinExistence type="predicted"/>
<feature type="region of interest" description="Disordered" evidence="1">
    <location>
        <begin position="24"/>
        <end position="47"/>
    </location>
</feature>
<dbReference type="EMBL" id="KE344918">
    <property type="protein sequence ID" value="EXB86650.1"/>
    <property type="molecule type" value="Genomic_DNA"/>
</dbReference>
<dbReference type="Proteomes" id="UP000030645">
    <property type="component" value="Unassembled WGS sequence"/>
</dbReference>
<keyword evidence="3" id="KW-1185">Reference proteome</keyword>
<feature type="compositionally biased region" description="Basic and acidic residues" evidence="1">
    <location>
        <begin position="109"/>
        <end position="129"/>
    </location>
</feature>
<evidence type="ECO:0000313" key="2">
    <source>
        <dbReference type="EMBL" id="EXB86650.1"/>
    </source>
</evidence>
<reference evidence="3" key="1">
    <citation type="submission" date="2013-01" db="EMBL/GenBank/DDBJ databases">
        <title>Draft Genome Sequence of a Mulberry Tree, Morus notabilis C.K. Schneid.</title>
        <authorList>
            <person name="He N."/>
            <person name="Zhao S."/>
        </authorList>
    </citation>
    <scope>NUCLEOTIDE SEQUENCE</scope>
</reference>
<protein>
    <submittedName>
        <fullName evidence="2">Uncharacterized protein</fullName>
    </submittedName>
</protein>
<feature type="region of interest" description="Disordered" evidence="1">
    <location>
        <begin position="80"/>
        <end position="129"/>
    </location>
</feature>